<evidence type="ECO:0000313" key="8">
    <source>
        <dbReference type="Proteomes" id="UP001189429"/>
    </source>
</evidence>
<keyword evidence="3" id="KW-1015">Disulfide bond</keyword>
<comment type="caution">
    <text evidence="7">The sequence shown here is derived from an EMBL/GenBank/DDBJ whole genome shotgun (WGS) entry which is preliminary data.</text>
</comment>
<name>A0ABN9R956_9DINO</name>
<reference evidence="7" key="1">
    <citation type="submission" date="2023-10" db="EMBL/GenBank/DDBJ databases">
        <authorList>
            <person name="Chen Y."/>
            <person name="Shah S."/>
            <person name="Dougan E. K."/>
            <person name="Thang M."/>
            <person name="Chan C."/>
        </authorList>
    </citation>
    <scope>NUCLEOTIDE SEQUENCE [LARGE SCALE GENOMIC DNA]</scope>
</reference>
<accession>A0ABN9R956</accession>
<dbReference type="InterPro" id="IPR000800">
    <property type="entry name" value="Notch_dom"/>
</dbReference>
<feature type="domain" description="Kazal-like" evidence="6">
    <location>
        <begin position="270"/>
        <end position="307"/>
    </location>
</feature>
<feature type="compositionally biased region" description="Polar residues" evidence="5">
    <location>
        <begin position="700"/>
        <end position="710"/>
    </location>
</feature>
<proteinExistence type="predicted"/>
<dbReference type="Proteomes" id="UP001189429">
    <property type="component" value="Unassembled WGS sequence"/>
</dbReference>
<evidence type="ECO:0000256" key="5">
    <source>
        <dbReference type="SAM" id="MobiDB-lite"/>
    </source>
</evidence>
<gene>
    <name evidence="7" type="ORF">PCOR1329_LOCUS17755</name>
</gene>
<feature type="compositionally biased region" description="Acidic residues" evidence="5">
    <location>
        <begin position="653"/>
        <end position="665"/>
    </location>
</feature>
<keyword evidence="4" id="KW-0325">Glycoprotein</keyword>
<dbReference type="Gene3D" id="3.30.60.30">
    <property type="match status" value="1"/>
</dbReference>
<feature type="compositionally biased region" description="Low complexity" evidence="5">
    <location>
        <begin position="679"/>
        <end position="698"/>
    </location>
</feature>
<keyword evidence="8" id="KW-1185">Reference proteome</keyword>
<dbReference type="SUPFAM" id="SSF100895">
    <property type="entry name" value="Kazal-type serine protease inhibitors"/>
    <property type="match status" value="1"/>
</dbReference>
<dbReference type="Pfam" id="PF00066">
    <property type="entry name" value="Notch"/>
    <property type="match status" value="1"/>
</dbReference>
<dbReference type="Pfam" id="PF02221">
    <property type="entry name" value="E1_DerP2_DerF2"/>
    <property type="match status" value="1"/>
</dbReference>
<evidence type="ECO:0000259" key="6">
    <source>
        <dbReference type="PROSITE" id="PS51465"/>
    </source>
</evidence>
<dbReference type="SMART" id="SM00280">
    <property type="entry name" value="KAZAL"/>
    <property type="match status" value="1"/>
</dbReference>
<evidence type="ECO:0000256" key="3">
    <source>
        <dbReference type="ARBA" id="ARBA00023157"/>
    </source>
</evidence>
<feature type="region of interest" description="Disordered" evidence="5">
    <location>
        <begin position="653"/>
        <end position="737"/>
    </location>
</feature>
<dbReference type="PANTHER" id="PTHR24045">
    <property type="match status" value="1"/>
</dbReference>
<dbReference type="InterPro" id="IPR036058">
    <property type="entry name" value="Kazal_dom_sf"/>
</dbReference>
<evidence type="ECO:0000256" key="4">
    <source>
        <dbReference type="ARBA" id="ARBA00023180"/>
    </source>
</evidence>
<dbReference type="PANTHER" id="PTHR24045:SF0">
    <property type="entry name" value="N-ACETYLGLUCOSAMINE-1-PHOSPHOTRANSFERASE SUBUNITS ALPHA_BETA"/>
    <property type="match status" value="1"/>
</dbReference>
<keyword evidence="2" id="KW-0677">Repeat</keyword>
<dbReference type="SMART" id="SM00004">
    <property type="entry name" value="NL"/>
    <property type="match status" value="3"/>
</dbReference>
<evidence type="ECO:0000256" key="1">
    <source>
        <dbReference type="ARBA" id="ARBA00022679"/>
    </source>
</evidence>
<dbReference type="InterPro" id="IPR002350">
    <property type="entry name" value="Kazal_dom"/>
</dbReference>
<dbReference type="InterPro" id="IPR003172">
    <property type="entry name" value="ML_dom"/>
</dbReference>
<organism evidence="7 8">
    <name type="scientific">Prorocentrum cordatum</name>
    <dbReference type="NCBI Taxonomy" id="2364126"/>
    <lineage>
        <taxon>Eukaryota</taxon>
        <taxon>Sar</taxon>
        <taxon>Alveolata</taxon>
        <taxon>Dinophyceae</taxon>
        <taxon>Prorocentrales</taxon>
        <taxon>Prorocentraceae</taxon>
        <taxon>Prorocentrum</taxon>
    </lineage>
</organism>
<keyword evidence="1" id="KW-0808">Transferase</keyword>
<dbReference type="PROSITE" id="PS51465">
    <property type="entry name" value="KAZAL_2"/>
    <property type="match status" value="1"/>
</dbReference>
<dbReference type="Pfam" id="PF07648">
    <property type="entry name" value="Kazal_2"/>
    <property type="match status" value="1"/>
</dbReference>
<dbReference type="InterPro" id="IPR047141">
    <property type="entry name" value="Stealth"/>
</dbReference>
<evidence type="ECO:0000256" key="2">
    <source>
        <dbReference type="ARBA" id="ARBA00022737"/>
    </source>
</evidence>
<dbReference type="EMBL" id="CAUYUJ010005546">
    <property type="protein sequence ID" value="CAK0814056.1"/>
    <property type="molecule type" value="Genomic_DNA"/>
</dbReference>
<evidence type="ECO:0000313" key="7">
    <source>
        <dbReference type="EMBL" id="CAK0814056.1"/>
    </source>
</evidence>
<sequence length="737" mass="79257">MLKRTLGDSVVIVAQEFVCRGVSSSTRRRSKFDRFHFQYGVMTTIASATARSVVAVLCIFTIADAKVKDKFWGYLDEMAGEGKERSDVTTVAEILDRGAGVQIEDCGGKSDVMSITRAEFDRAYLQVRAYGDLSNNVSGGTLNVKMYKGSAAEGSSTGDWVKRELAWHSVPHTYEEDLCKHFGKSHSRRGCPLPPGNTELRFALDTLPPMVIAGGYKLKIKVIDSAGKAMTCLRLHVDVPRGKGGELFRRVQALPMAHAGRALMSGAEGCNCPYSDPVCGEDGQTYDSTCQASCANVDTAYLGKCDYQVVRDGRALSSGLCADGCYDGWPGDGTCDSACYNWECNYDGGDCDSTPEPEPEPEPEMWWTTTDKEPEVCEDDDAALLSLFQQYNFSLFTGCGEAAGMCFFDDSPLPGVCCQTCAAAMLECKDYNDALGVLGVGSDDCSEVALWGWCPYFGGLCCEACSGEATTCADGCYDGWPGDGTCDSACYNWECNYDGGDCDSTPEPEPEPEPEMWWTTTDKEPEVCEDDDAALLSLFQQYNFSLFTGCGEAAGMCFFDDSPLPGVCCQTCAAAMLECKDYNDALGVLGVGSDDCSEVALWGWCPYFGGLCCEACSGEATTCADGCYDGWPGDGTCDSACYNWECNYDGGDCDSTPEPEPEPEPEMWWTTTDKEPRPARTAATTGGRATAPATARATIGSATMTEATATKSRRPTLKDSTAVSVPTLMGTARSTYP</sequence>
<dbReference type="Gene3D" id="4.10.470.20">
    <property type="match status" value="3"/>
</dbReference>
<protein>
    <recommendedName>
        <fullName evidence="6">Kazal-like domain-containing protein</fullName>
    </recommendedName>
</protein>